<accession>A0A0G4EFH9</accession>
<dbReference type="VEuPathDB" id="CryptoDB:Vbra_7167"/>
<dbReference type="OrthoDB" id="245563at2759"/>
<dbReference type="STRING" id="1169540.A0A0G4EFH9"/>
<name>A0A0G4EFH9_VITBC</name>
<dbReference type="Proteomes" id="UP000041254">
    <property type="component" value="Unassembled WGS sequence"/>
</dbReference>
<organism evidence="1 2">
    <name type="scientific">Vitrella brassicaformis (strain CCMP3155)</name>
    <dbReference type="NCBI Taxonomy" id="1169540"/>
    <lineage>
        <taxon>Eukaryota</taxon>
        <taxon>Sar</taxon>
        <taxon>Alveolata</taxon>
        <taxon>Colpodellida</taxon>
        <taxon>Vitrellaceae</taxon>
        <taxon>Vitrella</taxon>
    </lineage>
</organism>
<gene>
    <name evidence="1" type="ORF">Vbra_7167</name>
</gene>
<evidence type="ECO:0000313" key="1">
    <source>
        <dbReference type="EMBL" id="CEL94187.1"/>
    </source>
</evidence>
<keyword evidence="2" id="KW-1185">Reference proteome</keyword>
<dbReference type="EMBL" id="CDMY01000209">
    <property type="protein sequence ID" value="CEL94187.1"/>
    <property type="molecule type" value="Genomic_DNA"/>
</dbReference>
<protein>
    <submittedName>
        <fullName evidence="1">Uncharacterized protein</fullName>
    </submittedName>
</protein>
<evidence type="ECO:0000313" key="2">
    <source>
        <dbReference type="Proteomes" id="UP000041254"/>
    </source>
</evidence>
<dbReference type="InParanoid" id="A0A0G4EFH9"/>
<reference evidence="1 2" key="1">
    <citation type="submission" date="2014-11" db="EMBL/GenBank/DDBJ databases">
        <authorList>
            <person name="Zhu J."/>
            <person name="Qi W."/>
            <person name="Song R."/>
        </authorList>
    </citation>
    <scope>NUCLEOTIDE SEQUENCE [LARGE SCALE GENOMIC DNA]</scope>
</reference>
<dbReference type="AlphaFoldDB" id="A0A0G4EFH9"/>
<sequence length="187" mass="20802">MSVWVCCKRRHPAAKQGRKPSAVVLAMVFDPVFRNDLKLSRVRRQIDGLVKRLHTMVAEEGTTAVLVPQNGPVPFVEAFLRKCGLPWERSEYERTSFYRTRRASRSCSLQAINNKCCSLKDVPEAHRMYVSTDESVTTSLVWAPRPTEPGLVGVACAKVGKGKVIYVGDVNAEESSIQVIADLLKQG</sequence>
<proteinExistence type="predicted"/>
<dbReference type="PhylomeDB" id="A0A0G4EFH9"/>